<gene>
    <name evidence="2" type="ordered locus">AXX17_At2g10550</name>
    <name evidence="1" type="ORF">AT9943_LOCUS6792</name>
</gene>
<dbReference type="CDD" id="cd15797">
    <property type="entry name" value="PMEI"/>
    <property type="match status" value="1"/>
</dbReference>
<evidence type="ECO:0000313" key="4">
    <source>
        <dbReference type="Proteomes" id="UP000516314"/>
    </source>
</evidence>
<accession>A0A178VW03</accession>
<reference evidence="1 4" key="3">
    <citation type="submission" date="2020-09" db="EMBL/GenBank/DDBJ databases">
        <authorList>
            <person name="Ashkenazy H."/>
        </authorList>
    </citation>
    <scope>NUCLEOTIDE SEQUENCE [LARGE SCALE GENOMIC DNA]</scope>
    <source>
        <strain evidence="4">cv. Cdm-0</strain>
    </source>
</reference>
<dbReference type="ExpressionAtlas" id="A0A178VW03">
    <property type="expression patterns" value="baseline and differential"/>
</dbReference>
<proteinExistence type="predicted"/>
<evidence type="ECO:0000313" key="2">
    <source>
        <dbReference type="EMBL" id="OAP10016.1"/>
    </source>
</evidence>
<protein>
    <submittedName>
        <fullName evidence="1">(thale cress) hypothetical protein</fullName>
    </submittedName>
</protein>
<dbReference type="Proteomes" id="UP000078284">
    <property type="component" value="Chromosome 2"/>
</dbReference>
<evidence type="ECO:0000313" key="1">
    <source>
        <dbReference type="EMBL" id="CAD5318567.1"/>
    </source>
</evidence>
<dbReference type="SUPFAM" id="SSF101148">
    <property type="entry name" value="Plant invertase/pectin methylesterase inhibitor"/>
    <property type="match status" value="1"/>
</dbReference>
<dbReference type="GO" id="GO:0046910">
    <property type="term" value="F:pectinesterase inhibitor activity"/>
    <property type="evidence" value="ECO:0007669"/>
    <property type="project" value="InterPro"/>
</dbReference>
<dbReference type="InterPro" id="IPR034086">
    <property type="entry name" value="PMEI_plant"/>
</dbReference>
<dbReference type="Proteomes" id="UP000516314">
    <property type="component" value="Chromosome 2"/>
</dbReference>
<dbReference type="AlphaFoldDB" id="A0A178VW03"/>
<dbReference type="NCBIfam" id="TIGR01614">
    <property type="entry name" value="PME_inhib"/>
    <property type="match status" value="1"/>
</dbReference>
<dbReference type="EMBL" id="LR881467">
    <property type="protein sequence ID" value="CAD5318567.1"/>
    <property type="molecule type" value="Genomic_DNA"/>
</dbReference>
<name>A0A178VW03_ARATH</name>
<evidence type="ECO:0000313" key="3">
    <source>
        <dbReference type="Proteomes" id="UP000078284"/>
    </source>
</evidence>
<organism evidence="2 3">
    <name type="scientific">Arabidopsis thaliana</name>
    <name type="common">Mouse-ear cress</name>
    <dbReference type="NCBI Taxonomy" id="3702"/>
    <lineage>
        <taxon>Eukaryota</taxon>
        <taxon>Viridiplantae</taxon>
        <taxon>Streptophyta</taxon>
        <taxon>Embryophyta</taxon>
        <taxon>Tracheophyta</taxon>
        <taxon>Spermatophyta</taxon>
        <taxon>Magnoliopsida</taxon>
        <taxon>eudicotyledons</taxon>
        <taxon>Gunneridae</taxon>
        <taxon>Pentapetalae</taxon>
        <taxon>rosids</taxon>
        <taxon>malvids</taxon>
        <taxon>Brassicales</taxon>
        <taxon>Brassicaceae</taxon>
        <taxon>Camelineae</taxon>
        <taxon>Arabidopsis</taxon>
    </lineage>
</organism>
<dbReference type="Gene3D" id="1.20.140.40">
    <property type="entry name" value="Invertase/pectin methylesterase inhibitor family protein"/>
    <property type="match status" value="1"/>
</dbReference>
<dbReference type="InterPro" id="IPR035513">
    <property type="entry name" value="Invertase/methylesterase_inhib"/>
</dbReference>
<reference evidence="2" key="2">
    <citation type="submission" date="2016-03" db="EMBL/GenBank/DDBJ databases">
        <title>Full-length assembly of Arabidopsis thaliana Ler reveals the complement of translocations and inversions.</title>
        <authorList>
            <person name="Zapata L."/>
            <person name="Schneeberger K."/>
            <person name="Ossowski S."/>
        </authorList>
    </citation>
    <scope>NUCLEOTIDE SEQUENCE [LARGE SCALE GENOMIC DNA]</scope>
    <source>
        <tissue evidence="2">Leaf</tissue>
    </source>
</reference>
<sequence>MQGLVNMVYNQTERLGYKNLEMFKGLDRTENYSKLKKYYRSCVKEYELSNKAIEEAKGFASSKAYRSASEAASRAFGSVFVCEAYLEGSKTPDYVKTRNYWFGRMCDIDKIFTDLLISDKS</sequence>
<reference evidence="3" key="1">
    <citation type="journal article" date="2016" name="Proc. Natl. Acad. Sci. U.S.A.">
        <title>Chromosome-level assembly of Arabidopsis thaliana Ler reveals the extent of translocation and inversion polymorphisms.</title>
        <authorList>
            <person name="Zapata L."/>
            <person name="Ding J."/>
            <person name="Willing E.M."/>
            <person name="Hartwig B."/>
            <person name="Bezdan D."/>
            <person name="Jiao W.B."/>
            <person name="Patel V."/>
            <person name="Velikkakam James G."/>
            <person name="Koornneef M."/>
            <person name="Ossowski S."/>
            <person name="Schneeberger K."/>
        </authorList>
    </citation>
    <scope>NUCLEOTIDE SEQUENCE [LARGE SCALE GENOMIC DNA]</scope>
    <source>
        <strain evidence="3">cv. Landsberg erecta</strain>
    </source>
</reference>
<dbReference type="InterPro" id="IPR006501">
    <property type="entry name" value="Pectinesterase_inhib_dom"/>
</dbReference>
<dbReference type="EMBL" id="LUHQ01000002">
    <property type="protein sequence ID" value="OAP10016.1"/>
    <property type="molecule type" value="Genomic_DNA"/>
</dbReference>